<feature type="domain" description="Chitin-binding type-4" evidence="3">
    <location>
        <begin position="15"/>
        <end position="208"/>
    </location>
</feature>
<dbReference type="Gene3D" id="2.70.50.50">
    <property type="entry name" value="chitin-binding protein cbp21"/>
    <property type="match status" value="1"/>
</dbReference>
<dbReference type="PANTHER" id="PTHR34823">
    <property type="entry name" value="GLCNAC-BINDING PROTEIN A"/>
    <property type="match status" value="1"/>
</dbReference>
<organism evidence="4 5">
    <name type="scientific">Photobacterium halotolerans</name>
    <dbReference type="NCBI Taxonomy" id="265726"/>
    <lineage>
        <taxon>Bacteria</taxon>
        <taxon>Pseudomonadati</taxon>
        <taxon>Pseudomonadota</taxon>
        <taxon>Gammaproteobacteria</taxon>
        <taxon>Vibrionales</taxon>
        <taxon>Vibrionaceae</taxon>
        <taxon>Photobacterium</taxon>
    </lineage>
</organism>
<dbReference type="PANTHER" id="PTHR34823:SF1">
    <property type="entry name" value="CHITIN-BINDING TYPE-4 DOMAIN-CONTAINING PROTEIN"/>
    <property type="match status" value="1"/>
</dbReference>
<dbReference type="InterPro" id="IPR014756">
    <property type="entry name" value="Ig_E-set"/>
</dbReference>
<evidence type="ECO:0000256" key="1">
    <source>
        <dbReference type="ARBA" id="ARBA00022729"/>
    </source>
</evidence>
<dbReference type="Proteomes" id="UP000465712">
    <property type="component" value="Unassembled WGS sequence"/>
</dbReference>
<sequence length="212" mass="23994">MIHQSPKVSSVTPKHGRVITPPSRGVIAAEQGWWGLQEWHVNELEGGKNFPDLTAGPDRYEATDSPSDQPPADGLICSGGRLDERQRLNLTDRELIAEGKPVWPRIPVPANKIIDIEWAYTMAHKTRGYVAFITKDGWNPDFAISRSQLEAKPFYENIYPEAPYWDNELPAKTHHQMVLPDHKKGHHVVVLLWLVADTGNAFYQTFDFDFGV</sequence>
<proteinExistence type="predicted"/>
<dbReference type="EMBL" id="WXWW01000112">
    <property type="protein sequence ID" value="NAW65045.1"/>
    <property type="molecule type" value="Genomic_DNA"/>
</dbReference>
<dbReference type="SUPFAM" id="SSF81296">
    <property type="entry name" value="E set domains"/>
    <property type="match status" value="1"/>
</dbReference>
<reference evidence="4 5" key="1">
    <citation type="submission" date="2017-05" db="EMBL/GenBank/DDBJ databases">
        <title>High clonality and local adaptation shapes Vibrionaceae linages within an endangered oasis.</title>
        <authorList>
            <person name="Vazquez-Rosas-Landa M."/>
        </authorList>
    </citation>
    <scope>NUCLEOTIDE SEQUENCE [LARGE SCALE GENOMIC DNA]</scope>
    <source>
        <strain evidence="4 5">P46_P4S1P180</strain>
    </source>
</reference>
<accession>A0A7X5ATM2</accession>
<comment type="caution">
    <text evidence="4">The sequence shown here is derived from an EMBL/GenBank/DDBJ whole genome shotgun (WGS) entry which is preliminary data.</text>
</comment>
<dbReference type="AlphaFoldDB" id="A0A7X5ATM2"/>
<feature type="compositionally biased region" description="Polar residues" evidence="2">
    <location>
        <begin position="1"/>
        <end position="12"/>
    </location>
</feature>
<evidence type="ECO:0000259" key="3">
    <source>
        <dbReference type="Pfam" id="PF03067"/>
    </source>
</evidence>
<evidence type="ECO:0000313" key="4">
    <source>
        <dbReference type="EMBL" id="NAW65045.1"/>
    </source>
</evidence>
<dbReference type="InterPro" id="IPR004302">
    <property type="entry name" value="Cellulose/chitin-bd_N"/>
</dbReference>
<protein>
    <submittedName>
        <fullName evidence="4">Chitin-binding protein</fullName>
    </submittedName>
</protein>
<evidence type="ECO:0000256" key="2">
    <source>
        <dbReference type="SAM" id="MobiDB-lite"/>
    </source>
</evidence>
<keyword evidence="1" id="KW-0732">Signal</keyword>
<feature type="region of interest" description="Disordered" evidence="2">
    <location>
        <begin position="1"/>
        <end position="21"/>
    </location>
</feature>
<dbReference type="InterPro" id="IPR051024">
    <property type="entry name" value="GlcNAc_Chitin_IntDeg"/>
</dbReference>
<feature type="region of interest" description="Disordered" evidence="2">
    <location>
        <begin position="47"/>
        <end position="74"/>
    </location>
</feature>
<gene>
    <name evidence="4" type="ORF">CAG72_07425</name>
</gene>
<dbReference type="Pfam" id="PF03067">
    <property type="entry name" value="LPMO_10"/>
    <property type="match status" value="1"/>
</dbReference>
<name>A0A7X5ATM2_9GAMM</name>
<evidence type="ECO:0000313" key="5">
    <source>
        <dbReference type="Proteomes" id="UP000465712"/>
    </source>
</evidence>
<dbReference type="CDD" id="cd21177">
    <property type="entry name" value="LPMO_AA10"/>
    <property type="match status" value="1"/>
</dbReference>
<dbReference type="RefSeq" id="WP_161443935.1">
    <property type="nucleotide sequence ID" value="NZ_WXWW01000112.1"/>
</dbReference>